<dbReference type="Pfam" id="PF00892">
    <property type="entry name" value="EamA"/>
    <property type="match status" value="2"/>
</dbReference>
<feature type="transmembrane region" description="Helical" evidence="6">
    <location>
        <begin position="246"/>
        <end position="262"/>
    </location>
</feature>
<organism evidence="8">
    <name type="scientific">freshwater metagenome</name>
    <dbReference type="NCBI Taxonomy" id="449393"/>
    <lineage>
        <taxon>unclassified sequences</taxon>
        <taxon>metagenomes</taxon>
        <taxon>ecological metagenomes</taxon>
    </lineage>
</organism>
<gene>
    <name evidence="8" type="ORF">UFOPK2131_00271</name>
</gene>
<evidence type="ECO:0000256" key="6">
    <source>
        <dbReference type="SAM" id="Phobius"/>
    </source>
</evidence>
<dbReference type="PANTHER" id="PTHR42920">
    <property type="entry name" value="OS03G0707200 PROTEIN-RELATED"/>
    <property type="match status" value="1"/>
</dbReference>
<evidence type="ECO:0000256" key="1">
    <source>
        <dbReference type="ARBA" id="ARBA00004651"/>
    </source>
</evidence>
<evidence type="ECO:0000256" key="4">
    <source>
        <dbReference type="ARBA" id="ARBA00022989"/>
    </source>
</evidence>
<keyword evidence="3 6" id="KW-0812">Transmembrane</keyword>
<evidence type="ECO:0000259" key="7">
    <source>
        <dbReference type="Pfam" id="PF00892"/>
    </source>
</evidence>
<feature type="transmembrane region" description="Helical" evidence="6">
    <location>
        <begin position="183"/>
        <end position="203"/>
    </location>
</feature>
<dbReference type="InterPro" id="IPR051258">
    <property type="entry name" value="Diverse_Substrate_Transporter"/>
</dbReference>
<feature type="transmembrane region" description="Helical" evidence="6">
    <location>
        <begin position="268"/>
        <end position="285"/>
    </location>
</feature>
<evidence type="ECO:0000256" key="5">
    <source>
        <dbReference type="ARBA" id="ARBA00023136"/>
    </source>
</evidence>
<keyword evidence="4 6" id="KW-1133">Transmembrane helix</keyword>
<feature type="transmembrane region" description="Helical" evidence="6">
    <location>
        <begin position="123"/>
        <end position="140"/>
    </location>
</feature>
<sequence length="302" mass="32543">MLKAIRASKVDLVLLAVAAVWGASYLSAKAITPFASVPAMLSVRFAIATLAMVAIWLIRRRAFSKTDLLLGTLFGLTQSSIMSVETYGLKITSATNAGLLISLTIIFTPIMESAWNKRWLPRSFFLAAVGAIVGVALLVTGNGIQEPNFGDFLLFAAAIVRAVHVTAQGVLTRNREASSFNMILMQCLTATVVFFVFDIQGAFDAIATFGPAQWAGTLFLALFCSVFAFVAQLWAIRQTSASRSTLLLATEPIWAVFIAVWFGGETLALIGILGAIVIIVSTYIGQGIESRHREKLALETKN</sequence>
<protein>
    <submittedName>
        <fullName evidence="8">Unannotated protein</fullName>
    </submittedName>
</protein>
<feature type="transmembrane region" description="Helical" evidence="6">
    <location>
        <begin position="215"/>
        <end position="234"/>
    </location>
</feature>
<feature type="transmembrane region" description="Helical" evidence="6">
    <location>
        <begin position="94"/>
        <end position="111"/>
    </location>
</feature>
<dbReference type="InterPro" id="IPR037185">
    <property type="entry name" value="EmrE-like"/>
</dbReference>
<feature type="transmembrane region" description="Helical" evidence="6">
    <location>
        <begin position="38"/>
        <end position="57"/>
    </location>
</feature>
<proteinExistence type="predicted"/>
<feature type="domain" description="EamA" evidence="7">
    <location>
        <begin position="10"/>
        <end position="139"/>
    </location>
</feature>
<dbReference type="AlphaFoldDB" id="A0A6J6J1B5"/>
<evidence type="ECO:0000256" key="3">
    <source>
        <dbReference type="ARBA" id="ARBA00022692"/>
    </source>
</evidence>
<dbReference type="EMBL" id="CAEZVT010000012">
    <property type="protein sequence ID" value="CAB4630822.1"/>
    <property type="molecule type" value="Genomic_DNA"/>
</dbReference>
<comment type="subcellular location">
    <subcellularLocation>
        <location evidence="1">Cell membrane</location>
        <topology evidence="1">Multi-pass membrane protein</topology>
    </subcellularLocation>
</comment>
<keyword evidence="2" id="KW-1003">Cell membrane</keyword>
<reference evidence="8" key="1">
    <citation type="submission" date="2020-05" db="EMBL/GenBank/DDBJ databases">
        <authorList>
            <person name="Chiriac C."/>
            <person name="Salcher M."/>
            <person name="Ghai R."/>
            <person name="Kavagutti S V."/>
        </authorList>
    </citation>
    <scope>NUCLEOTIDE SEQUENCE</scope>
</reference>
<dbReference type="GO" id="GO:0005886">
    <property type="term" value="C:plasma membrane"/>
    <property type="evidence" value="ECO:0007669"/>
    <property type="project" value="UniProtKB-SubCell"/>
</dbReference>
<accession>A0A6J6J1B5</accession>
<keyword evidence="5 6" id="KW-0472">Membrane</keyword>
<dbReference type="SUPFAM" id="SSF103481">
    <property type="entry name" value="Multidrug resistance efflux transporter EmrE"/>
    <property type="match status" value="2"/>
</dbReference>
<feature type="domain" description="EamA" evidence="7">
    <location>
        <begin position="149"/>
        <end position="284"/>
    </location>
</feature>
<dbReference type="InterPro" id="IPR000620">
    <property type="entry name" value="EamA_dom"/>
</dbReference>
<name>A0A6J6J1B5_9ZZZZ</name>
<evidence type="ECO:0000313" key="8">
    <source>
        <dbReference type="EMBL" id="CAB4630822.1"/>
    </source>
</evidence>
<evidence type="ECO:0000256" key="2">
    <source>
        <dbReference type="ARBA" id="ARBA00022475"/>
    </source>
</evidence>
<dbReference type="PANTHER" id="PTHR42920:SF5">
    <property type="entry name" value="EAMA DOMAIN-CONTAINING PROTEIN"/>
    <property type="match status" value="1"/>
</dbReference>